<dbReference type="EMBL" id="JARKIK010000043">
    <property type="protein sequence ID" value="KAK8736842.1"/>
    <property type="molecule type" value="Genomic_DNA"/>
</dbReference>
<gene>
    <name evidence="1" type="ORF">OTU49_004671</name>
</gene>
<accession>A0AAW0XB68</accession>
<comment type="caution">
    <text evidence="1">The sequence shown here is derived from an EMBL/GenBank/DDBJ whole genome shotgun (WGS) entry which is preliminary data.</text>
</comment>
<reference evidence="1 2" key="1">
    <citation type="journal article" date="2024" name="BMC Genomics">
        <title>Genome assembly of redclaw crayfish (Cherax quadricarinatus) provides insights into its immune adaptation and hypoxia tolerance.</title>
        <authorList>
            <person name="Liu Z."/>
            <person name="Zheng J."/>
            <person name="Li H."/>
            <person name="Fang K."/>
            <person name="Wang S."/>
            <person name="He J."/>
            <person name="Zhou D."/>
            <person name="Weng S."/>
            <person name="Chi M."/>
            <person name="Gu Z."/>
            <person name="He J."/>
            <person name="Li F."/>
            <person name="Wang M."/>
        </authorList>
    </citation>
    <scope>NUCLEOTIDE SEQUENCE [LARGE SCALE GENOMIC DNA]</scope>
    <source>
        <strain evidence="1">ZL_2023a</strain>
    </source>
</reference>
<dbReference type="AlphaFoldDB" id="A0AAW0XB68"/>
<keyword evidence="2" id="KW-1185">Reference proteome</keyword>
<proteinExistence type="predicted"/>
<dbReference type="Gene3D" id="2.20.20.160">
    <property type="match status" value="1"/>
</dbReference>
<sequence>MRRSERDLPECASAGEACNLAHRRFWLTPITERLCRCADRSECPLHFNGLNNTLSQHVSNRAQLKFCGRIMEEMSECQGDEVALKLRRVERENQPFPGSAIKEGADVHTNIMCRCPWPNSWIMTKTEAPSPTETIYLYTCNQLPKCKTGEECGHIRADTLESYYTCSCPQHHLCIFKGPQLTHITTQLHFHGQAYSGKCTSN</sequence>
<evidence type="ECO:0000313" key="1">
    <source>
        <dbReference type="EMBL" id="KAK8736842.1"/>
    </source>
</evidence>
<protein>
    <submittedName>
        <fullName evidence="1">Uncharacterized protein</fullName>
    </submittedName>
</protein>
<organism evidence="1 2">
    <name type="scientific">Cherax quadricarinatus</name>
    <name type="common">Australian red claw crayfish</name>
    <dbReference type="NCBI Taxonomy" id="27406"/>
    <lineage>
        <taxon>Eukaryota</taxon>
        <taxon>Metazoa</taxon>
        <taxon>Ecdysozoa</taxon>
        <taxon>Arthropoda</taxon>
        <taxon>Crustacea</taxon>
        <taxon>Multicrustacea</taxon>
        <taxon>Malacostraca</taxon>
        <taxon>Eumalacostraca</taxon>
        <taxon>Eucarida</taxon>
        <taxon>Decapoda</taxon>
        <taxon>Pleocyemata</taxon>
        <taxon>Astacidea</taxon>
        <taxon>Parastacoidea</taxon>
        <taxon>Parastacidae</taxon>
        <taxon>Cherax</taxon>
    </lineage>
</organism>
<evidence type="ECO:0000313" key="2">
    <source>
        <dbReference type="Proteomes" id="UP001445076"/>
    </source>
</evidence>
<name>A0AAW0XB68_CHEQU</name>
<dbReference type="Proteomes" id="UP001445076">
    <property type="component" value="Unassembled WGS sequence"/>
</dbReference>